<keyword evidence="1 4" id="KW-0479">Metal-binding</keyword>
<evidence type="ECO:0000256" key="4">
    <source>
        <dbReference type="RuleBase" id="RU361277"/>
    </source>
</evidence>
<feature type="domain" description="Enoyl reductase (ER)" evidence="5">
    <location>
        <begin position="9"/>
        <end position="360"/>
    </location>
</feature>
<evidence type="ECO:0000256" key="1">
    <source>
        <dbReference type="ARBA" id="ARBA00022723"/>
    </source>
</evidence>
<keyword evidence="7" id="KW-1185">Reference proteome</keyword>
<keyword evidence="2 4" id="KW-0862">Zinc</keyword>
<dbReference type="PANTHER" id="PTHR43401:SF2">
    <property type="entry name" value="L-THREONINE 3-DEHYDROGENASE"/>
    <property type="match status" value="1"/>
</dbReference>
<dbReference type="InterPro" id="IPR013154">
    <property type="entry name" value="ADH-like_N"/>
</dbReference>
<dbReference type="CDD" id="cd08231">
    <property type="entry name" value="MDR_TM0436_like"/>
    <property type="match status" value="1"/>
</dbReference>
<evidence type="ECO:0000256" key="2">
    <source>
        <dbReference type="ARBA" id="ARBA00022833"/>
    </source>
</evidence>
<dbReference type="SMART" id="SM00829">
    <property type="entry name" value="PKS_ER"/>
    <property type="match status" value="1"/>
</dbReference>
<evidence type="ECO:0000313" key="6">
    <source>
        <dbReference type="EMBL" id="MBP1930905.1"/>
    </source>
</evidence>
<dbReference type="EMBL" id="JAGGKT010000002">
    <property type="protein sequence ID" value="MBP1930905.1"/>
    <property type="molecule type" value="Genomic_DNA"/>
</dbReference>
<comment type="similarity">
    <text evidence="4">Belongs to the zinc-containing alcohol dehydrogenase family.</text>
</comment>
<dbReference type="Proteomes" id="UP001519343">
    <property type="component" value="Unassembled WGS sequence"/>
</dbReference>
<proteinExistence type="inferred from homology"/>
<evidence type="ECO:0000259" key="5">
    <source>
        <dbReference type="SMART" id="SM00829"/>
    </source>
</evidence>
<dbReference type="SUPFAM" id="SSF50129">
    <property type="entry name" value="GroES-like"/>
    <property type="match status" value="1"/>
</dbReference>
<dbReference type="Pfam" id="PF08240">
    <property type="entry name" value="ADH_N"/>
    <property type="match status" value="1"/>
</dbReference>
<evidence type="ECO:0000313" key="7">
    <source>
        <dbReference type="Proteomes" id="UP001519343"/>
    </source>
</evidence>
<organism evidence="6 7">
    <name type="scientific">Ammoniphilus resinae</name>
    <dbReference type="NCBI Taxonomy" id="861532"/>
    <lineage>
        <taxon>Bacteria</taxon>
        <taxon>Bacillati</taxon>
        <taxon>Bacillota</taxon>
        <taxon>Bacilli</taxon>
        <taxon>Bacillales</taxon>
        <taxon>Paenibacillaceae</taxon>
        <taxon>Aneurinibacillus group</taxon>
        <taxon>Ammoniphilus</taxon>
    </lineage>
</organism>
<sequence length="362" mass="39483">MKGKVAIMTEPMKLAFAEYELPPVGPGAVLVEVVRTNVCGSELHIWKGHHPTKKTGVLGHEMVGKIAALGEGVVTDFAGNPIAVGDRIAATYFLTCRKCKPCQQGNFNLCENAYKYWNKNAEEAPHFHGSFSTHYYIHPDQYFYKVPDNVPDSAAASANCALSQVYFGIEKAQLQSGETVLIQGAGGLGLNAAAIAKEIGAKVIIVDGVTSRLEKARQFGADHVIDMNEYDTLEKRVHLVKELTGGAGADVAMELTGVPAAFNEGIHLLRPAGRYVSIGNISPGQMTPFDPGLMTRKAINIISLVRYYPWYLNKALQFLSSKIEKYPFGEMLDADFALEEISEALDRSASREITRASIVMEK</sequence>
<dbReference type="InterPro" id="IPR013149">
    <property type="entry name" value="ADH-like_C"/>
</dbReference>
<reference evidence="6 7" key="1">
    <citation type="submission" date="2021-03" db="EMBL/GenBank/DDBJ databases">
        <title>Genomic Encyclopedia of Type Strains, Phase IV (KMG-IV): sequencing the most valuable type-strain genomes for metagenomic binning, comparative biology and taxonomic classification.</title>
        <authorList>
            <person name="Goeker M."/>
        </authorList>
    </citation>
    <scope>NUCLEOTIDE SEQUENCE [LARGE SCALE GENOMIC DNA]</scope>
    <source>
        <strain evidence="6 7">DSM 24738</strain>
    </source>
</reference>
<dbReference type="Gene3D" id="3.90.180.10">
    <property type="entry name" value="Medium-chain alcohol dehydrogenases, catalytic domain"/>
    <property type="match status" value="1"/>
</dbReference>
<dbReference type="RefSeq" id="WP_209809019.1">
    <property type="nucleotide sequence ID" value="NZ_JAGGKT010000002.1"/>
</dbReference>
<dbReference type="PROSITE" id="PS00059">
    <property type="entry name" value="ADH_ZINC"/>
    <property type="match status" value="1"/>
</dbReference>
<dbReference type="InterPro" id="IPR020843">
    <property type="entry name" value="ER"/>
</dbReference>
<protein>
    <submittedName>
        <fullName evidence="6">Threonine dehydrogenase-like Zn-dependent dehydrogenase</fullName>
    </submittedName>
</protein>
<dbReference type="InterPro" id="IPR011032">
    <property type="entry name" value="GroES-like_sf"/>
</dbReference>
<dbReference type="InterPro" id="IPR050129">
    <property type="entry name" value="Zn_alcohol_dh"/>
</dbReference>
<keyword evidence="3" id="KW-0560">Oxidoreductase</keyword>
<evidence type="ECO:0000256" key="3">
    <source>
        <dbReference type="ARBA" id="ARBA00023002"/>
    </source>
</evidence>
<name>A0ABS4GKW3_9BACL</name>
<accession>A0ABS4GKW3</accession>
<dbReference type="Pfam" id="PF00107">
    <property type="entry name" value="ADH_zinc_N"/>
    <property type="match status" value="1"/>
</dbReference>
<dbReference type="InterPro" id="IPR036291">
    <property type="entry name" value="NAD(P)-bd_dom_sf"/>
</dbReference>
<gene>
    <name evidence="6" type="ORF">J2Z37_000902</name>
</gene>
<comment type="caution">
    <text evidence="6">The sequence shown here is derived from an EMBL/GenBank/DDBJ whole genome shotgun (WGS) entry which is preliminary data.</text>
</comment>
<dbReference type="SUPFAM" id="SSF51735">
    <property type="entry name" value="NAD(P)-binding Rossmann-fold domains"/>
    <property type="match status" value="1"/>
</dbReference>
<dbReference type="InterPro" id="IPR002328">
    <property type="entry name" value="ADH_Zn_CS"/>
</dbReference>
<dbReference type="PANTHER" id="PTHR43401">
    <property type="entry name" value="L-THREONINE 3-DEHYDROGENASE"/>
    <property type="match status" value="1"/>
</dbReference>
<comment type="cofactor">
    <cofactor evidence="4">
        <name>Zn(2+)</name>
        <dbReference type="ChEBI" id="CHEBI:29105"/>
    </cofactor>
</comment>